<dbReference type="AlphaFoldDB" id="A0A061RXS2"/>
<sequence length="119" mass="13434">MRANLCLSIPSLIYWQMLQPKTFDTLLFIRSHSPATQCLCEDTVACAKHGVATLDCSEFWLILFLFKLESRPVFRSNYTSYLSLSEPLFFFNASASLSLPTRTSETDVEDLAQWVAVGA</sequence>
<organism evidence="1">
    <name type="scientific">Tetraselmis sp. GSL018</name>
    <dbReference type="NCBI Taxonomy" id="582737"/>
    <lineage>
        <taxon>Eukaryota</taxon>
        <taxon>Viridiplantae</taxon>
        <taxon>Chlorophyta</taxon>
        <taxon>core chlorophytes</taxon>
        <taxon>Chlorodendrophyceae</taxon>
        <taxon>Chlorodendrales</taxon>
        <taxon>Chlorodendraceae</taxon>
        <taxon>Tetraselmis</taxon>
    </lineage>
</organism>
<name>A0A061RXS2_9CHLO</name>
<dbReference type="EMBL" id="GBEZ01010096">
    <property type="protein sequence ID" value="JAC75549.1"/>
    <property type="molecule type" value="Transcribed_RNA"/>
</dbReference>
<proteinExistence type="predicted"/>
<gene>
    <name evidence="1" type="ORF">TSPGSL018_22793</name>
</gene>
<protein>
    <submittedName>
        <fullName evidence="1">Uncharacterized protein</fullName>
    </submittedName>
</protein>
<evidence type="ECO:0000313" key="1">
    <source>
        <dbReference type="EMBL" id="JAC75549.1"/>
    </source>
</evidence>
<accession>A0A061RXS2</accession>
<reference evidence="1" key="1">
    <citation type="submission" date="2014-05" db="EMBL/GenBank/DDBJ databases">
        <title>The transcriptome of the halophilic microalga Tetraselmis sp. GSL018 isolated from the Great Salt Lake, Utah.</title>
        <authorList>
            <person name="Jinkerson R.E."/>
            <person name="D'Adamo S."/>
            <person name="Posewitz M.C."/>
        </authorList>
    </citation>
    <scope>NUCLEOTIDE SEQUENCE</scope>
    <source>
        <strain evidence="1">GSL018</strain>
    </source>
</reference>